<organism evidence="2 3">
    <name type="scientific">Oryza rufipogon</name>
    <name type="common">Brownbeard rice</name>
    <name type="synonym">Asian wild rice</name>
    <dbReference type="NCBI Taxonomy" id="4529"/>
    <lineage>
        <taxon>Eukaryota</taxon>
        <taxon>Viridiplantae</taxon>
        <taxon>Streptophyta</taxon>
        <taxon>Embryophyta</taxon>
        <taxon>Tracheophyta</taxon>
        <taxon>Spermatophyta</taxon>
        <taxon>Magnoliopsida</taxon>
        <taxon>Liliopsida</taxon>
        <taxon>Poales</taxon>
        <taxon>Poaceae</taxon>
        <taxon>BOP clade</taxon>
        <taxon>Oryzoideae</taxon>
        <taxon>Oryzeae</taxon>
        <taxon>Oryzinae</taxon>
        <taxon>Oryza</taxon>
    </lineage>
</organism>
<feature type="region of interest" description="Disordered" evidence="1">
    <location>
        <begin position="1"/>
        <end position="28"/>
    </location>
</feature>
<keyword evidence="3" id="KW-1185">Reference proteome</keyword>
<protein>
    <submittedName>
        <fullName evidence="2">Uncharacterized protein</fullName>
    </submittedName>
</protein>
<dbReference type="Gramene" id="ORUFI09G00900.1">
    <property type="protein sequence ID" value="ORUFI09G00900.1"/>
    <property type="gene ID" value="ORUFI09G00900"/>
</dbReference>
<dbReference type="HOGENOM" id="CLU_200020_0_0_1"/>
<reference evidence="2" key="2">
    <citation type="submission" date="2015-06" db="UniProtKB">
        <authorList>
            <consortium name="EnsemblPlants"/>
        </authorList>
    </citation>
    <scope>IDENTIFICATION</scope>
</reference>
<proteinExistence type="predicted"/>
<accession>A0A0E0QMX4</accession>
<sequence>MAHAGACRWTTRRSASHHAGATLGGNGGQAYDAVAVILRQPLMRDVVGGGDGVVGTGGRDGVLMVATAVRARTVG</sequence>
<evidence type="ECO:0000313" key="2">
    <source>
        <dbReference type="EnsemblPlants" id="ORUFI09G00900.1"/>
    </source>
</evidence>
<evidence type="ECO:0000256" key="1">
    <source>
        <dbReference type="SAM" id="MobiDB-lite"/>
    </source>
</evidence>
<name>A0A0E0QMX4_ORYRU</name>
<dbReference type="Proteomes" id="UP000008022">
    <property type="component" value="Unassembled WGS sequence"/>
</dbReference>
<dbReference type="EnsemblPlants" id="ORUFI09G00900.1">
    <property type="protein sequence ID" value="ORUFI09G00900.1"/>
    <property type="gene ID" value="ORUFI09G00900"/>
</dbReference>
<evidence type="ECO:0000313" key="3">
    <source>
        <dbReference type="Proteomes" id="UP000008022"/>
    </source>
</evidence>
<dbReference type="AlphaFoldDB" id="A0A0E0QMX4"/>
<reference evidence="3" key="1">
    <citation type="submission" date="2013-06" db="EMBL/GenBank/DDBJ databases">
        <authorList>
            <person name="Zhao Q."/>
        </authorList>
    </citation>
    <scope>NUCLEOTIDE SEQUENCE</scope>
    <source>
        <strain evidence="3">cv. W1943</strain>
    </source>
</reference>